<dbReference type="Proteomes" id="UP000033101">
    <property type="component" value="Chromosome"/>
</dbReference>
<sequence>MLIELGEIPELTRKMPTEQILEFKISRRAVEIALHMIDAVYMPYTQKLIAKLHDDRSGTCVSGIANDVVRVEEKLMDTLKIGQCEAYRECHMKVAQFNECVDSL</sequence>
<keyword evidence="2" id="KW-1185">Reference proteome</keyword>
<organism evidence="1 2">
    <name type="scientific">Methanosarcina horonobensis HB-1 = JCM 15518</name>
    <dbReference type="NCBI Taxonomy" id="1434110"/>
    <lineage>
        <taxon>Archaea</taxon>
        <taxon>Methanobacteriati</taxon>
        <taxon>Methanobacteriota</taxon>
        <taxon>Stenosarchaea group</taxon>
        <taxon>Methanomicrobia</taxon>
        <taxon>Methanosarcinales</taxon>
        <taxon>Methanosarcinaceae</taxon>
        <taxon>Methanosarcina</taxon>
    </lineage>
</organism>
<dbReference type="KEGG" id="mhor:MSHOH_1792"/>
<dbReference type="HOGENOM" id="CLU_2243859_0_0_2"/>
<dbReference type="GeneID" id="24831013"/>
<evidence type="ECO:0000313" key="2">
    <source>
        <dbReference type="Proteomes" id="UP000033101"/>
    </source>
</evidence>
<evidence type="ECO:0000313" key="1">
    <source>
        <dbReference type="EMBL" id="AKB78275.1"/>
    </source>
</evidence>
<name>A0A0E3WVR3_9EURY</name>
<dbReference type="EMBL" id="CP009516">
    <property type="protein sequence ID" value="AKB78275.1"/>
    <property type="molecule type" value="Genomic_DNA"/>
</dbReference>
<dbReference type="RefSeq" id="WP_158024107.1">
    <property type="nucleotide sequence ID" value="NZ_CP009516.1"/>
</dbReference>
<dbReference type="PATRIC" id="fig|1434110.4.peg.2273"/>
<gene>
    <name evidence="1" type="ORF">MSHOH_1792</name>
</gene>
<proteinExistence type="predicted"/>
<dbReference type="AlphaFoldDB" id="A0A0E3WVR3"/>
<reference evidence="1 2" key="1">
    <citation type="submission" date="2014-07" db="EMBL/GenBank/DDBJ databases">
        <title>Methanogenic archaea and the global carbon cycle.</title>
        <authorList>
            <person name="Henriksen J.R."/>
            <person name="Luke J."/>
            <person name="Reinhart S."/>
            <person name="Benedict M.N."/>
            <person name="Youngblut N.D."/>
            <person name="Metcalf M.E."/>
            <person name="Whitaker R.J."/>
            <person name="Metcalf W.W."/>
        </authorList>
    </citation>
    <scope>NUCLEOTIDE SEQUENCE [LARGE SCALE GENOMIC DNA]</scope>
    <source>
        <strain evidence="1 2">HB-1</strain>
    </source>
</reference>
<protein>
    <submittedName>
        <fullName evidence="1">Uncharacterized protein</fullName>
    </submittedName>
</protein>
<accession>A0A0E3WVR3</accession>